<sequence>MEGESVSLRNIPSVDHLLNHPQAASLISTYGHALSVQAFREQLALTRQAVLEGAASPDEQTLINQTGDLLT</sequence>
<dbReference type="Gene3D" id="3.90.1150.110">
    <property type="match status" value="1"/>
</dbReference>
<protein>
    <recommendedName>
        <fullName evidence="1">L-seryl-tRNA selenium transferase N-terminal domain-containing protein</fullName>
    </recommendedName>
</protein>
<organism evidence="2">
    <name type="scientific">marine sediment metagenome</name>
    <dbReference type="NCBI Taxonomy" id="412755"/>
    <lineage>
        <taxon>unclassified sequences</taxon>
        <taxon>metagenomes</taxon>
        <taxon>ecological metagenomes</taxon>
    </lineage>
</organism>
<evidence type="ECO:0000313" key="2">
    <source>
        <dbReference type="EMBL" id="GAG10464.1"/>
    </source>
</evidence>
<comment type="caution">
    <text evidence="2">The sequence shown here is derived from an EMBL/GenBank/DDBJ whole genome shotgun (WGS) entry which is preliminary data.</text>
</comment>
<name>X0UXC2_9ZZZZ</name>
<reference evidence="2" key="1">
    <citation type="journal article" date="2014" name="Front. Microbiol.">
        <title>High frequency of phylogenetically diverse reductive dehalogenase-homologous genes in deep subseafloor sedimentary metagenomes.</title>
        <authorList>
            <person name="Kawai M."/>
            <person name="Futagami T."/>
            <person name="Toyoda A."/>
            <person name="Takaki Y."/>
            <person name="Nishi S."/>
            <person name="Hori S."/>
            <person name="Arai W."/>
            <person name="Tsubouchi T."/>
            <person name="Morono Y."/>
            <person name="Uchiyama I."/>
            <person name="Ito T."/>
            <person name="Fujiyama A."/>
            <person name="Inagaki F."/>
            <person name="Takami H."/>
        </authorList>
    </citation>
    <scope>NUCLEOTIDE SEQUENCE</scope>
    <source>
        <strain evidence="2">Expedition CK06-06</strain>
    </source>
</reference>
<evidence type="ECO:0000259" key="1">
    <source>
        <dbReference type="Pfam" id="PF12390"/>
    </source>
</evidence>
<gene>
    <name evidence="2" type="ORF">S01H1_46758</name>
</gene>
<dbReference type="InterPro" id="IPR025862">
    <property type="entry name" value="SelA_trans_N_dom"/>
</dbReference>
<feature type="non-terminal residue" evidence="2">
    <location>
        <position position="71"/>
    </location>
</feature>
<dbReference type="EMBL" id="BARS01029950">
    <property type="protein sequence ID" value="GAG10464.1"/>
    <property type="molecule type" value="Genomic_DNA"/>
</dbReference>
<dbReference type="Pfam" id="PF12390">
    <property type="entry name" value="Se-cys_synth_N"/>
    <property type="match status" value="1"/>
</dbReference>
<feature type="domain" description="L-seryl-tRNA selenium transferase N-terminal" evidence="1">
    <location>
        <begin position="8"/>
        <end position="47"/>
    </location>
</feature>
<accession>X0UXC2</accession>
<dbReference type="AlphaFoldDB" id="X0UXC2"/>
<proteinExistence type="predicted"/>